<keyword evidence="2" id="KW-1185">Reference proteome</keyword>
<evidence type="ECO:0000313" key="1">
    <source>
        <dbReference type="EMBL" id="SFN79215.1"/>
    </source>
</evidence>
<dbReference type="Proteomes" id="UP000198769">
    <property type="component" value="Unassembled WGS sequence"/>
</dbReference>
<evidence type="ECO:0000313" key="2">
    <source>
        <dbReference type="Proteomes" id="UP000198769"/>
    </source>
</evidence>
<sequence length="43" mass="5078">MKHMDKTLAYSVTQSPFFAFLETYIFSIKALRFKNALMGNRFL</sequence>
<organism evidence="1 2">
    <name type="scientific">Chryseobacterium oleae</name>
    <dbReference type="NCBI Taxonomy" id="491207"/>
    <lineage>
        <taxon>Bacteria</taxon>
        <taxon>Pseudomonadati</taxon>
        <taxon>Bacteroidota</taxon>
        <taxon>Flavobacteriia</taxon>
        <taxon>Flavobacteriales</taxon>
        <taxon>Weeksellaceae</taxon>
        <taxon>Chryseobacterium group</taxon>
        <taxon>Chryseobacterium</taxon>
    </lineage>
</organism>
<reference evidence="2" key="1">
    <citation type="submission" date="2016-10" db="EMBL/GenBank/DDBJ databases">
        <authorList>
            <person name="Varghese N."/>
            <person name="Submissions S."/>
        </authorList>
    </citation>
    <scope>NUCLEOTIDE SEQUENCE [LARGE SCALE GENOMIC DNA]</scope>
    <source>
        <strain evidence="2">DSM 25575</strain>
    </source>
</reference>
<accession>A0A1I5BX07</accession>
<name>A0A1I5BX07_CHROL</name>
<proteinExistence type="predicted"/>
<dbReference type="AlphaFoldDB" id="A0A1I5BX07"/>
<dbReference type="EMBL" id="FOVD01000008">
    <property type="protein sequence ID" value="SFN79215.1"/>
    <property type="molecule type" value="Genomic_DNA"/>
</dbReference>
<gene>
    <name evidence="1" type="ORF">SAMN05421594_4238</name>
</gene>
<protein>
    <submittedName>
        <fullName evidence="1">Uncharacterized protein</fullName>
    </submittedName>
</protein>